<reference evidence="6 7" key="1">
    <citation type="submission" date="2004-11" db="EMBL/GenBank/DDBJ databases">
        <title>Complete genome sequence of Thermus thermophilus HB8.</title>
        <authorList>
            <person name="Masui R."/>
            <person name="Kurokawa K."/>
            <person name="Nakagawa N."/>
            <person name="Tokunaga F."/>
            <person name="Koyama Y."/>
            <person name="Shibata T."/>
            <person name="Oshima T."/>
            <person name="Yokoyama S."/>
            <person name="Yasunaga T."/>
            <person name="Kuramitsu S."/>
        </authorList>
    </citation>
    <scope>NUCLEOTIDE SEQUENCE [LARGE SCALE GENOMIC DNA]</scope>
    <source>
        <strain evidence="7">ATCC 27634 / DSM 579 / HB8</strain>
    </source>
</reference>
<dbReference type="eggNOG" id="COG4945">
    <property type="taxonomic scope" value="Bacteria"/>
</dbReference>
<dbReference type="CDD" id="cd10796">
    <property type="entry name" value="GH57N_APU"/>
    <property type="match status" value="1"/>
</dbReference>
<evidence type="ECO:0000256" key="3">
    <source>
        <dbReference type="RuleBase" id="RU361196"/>
    </source>
</evidence>
<dbReference type="InterPro" id="IPR004300">
    <property type="entry name" value="Glyco_hydro_57_N"/>
</dbReference>
<dbReference type="Gene3D" id="3.20.110.10">
    <property type="entry name" value="Glycoside hydrolase 38, N terminal domain"/>
    <property type="match status" value="1"/>
</dbReference>
<dbReference type="PANTHER" id="PTHR36306">
    <property type="entry name" value="ALPHA-AMYLASE-RELATED-RELATED"/>
    <property type="match status" value="1"/>
</dbReference>
<dbReference type="CDD" id="cd09626">
    <property type="entry name" value="DOMON_glucodextranase_like"/>
    <property type="match status" value="1"/>
</dbReference>
<dbReference type="SUPFAM" id="SSF49344">
    <property type="entry name" value="CBD9-like"/>
    <property type="match status" value="2"/>
</dbReference>
<dbReference type="CAZy" id="GH57">
    <property type="family name" value="Glycoside Hydrolase Family 57"/>
</dbReference>
<dbReference type="AlphaFoldDB" id="Q5SLY5"/>
<dbReference type="SMR" id="Q5SLY5"/>
<comment type="similarity">
    <text evidence="1 3">Belongs to the glycosyl hydrolase 57 family.</text>
</comment>
<dbReference type="Proteomes" id="UP000000532">
    <property type="component" value="Chromosome"/>
</dbReference>
<evidence type="ECO:0000313" key="6">
    <source>
        <dbReference type="EMBL" id="BAD69981.1"/>
    </source>
</evidence>
<dbReference type="PANTHER" id="PTHR36306:SF1">
    <property type="entry name" value="ALPHA-AMYLASE-RELATED"/>
    <property type="match status" value="1"/>
</dbReference>
<dbReference type="PhylomeDB" id="Q5SLY5"/>
<dbReference type="EMBL" id="AP008226">
    <property type="protein sequence ID" value="BAD69981.1"/>
    <property type="molecule type" value="Genomic_DNA"/>
</dbReference>
<evidence type="ECO:0000259" key="4">
    <source>
        <dbReference type="Pfam" id="PF03065"/>
    </source>
</evidence>
<dbReference type="GeneID" id="3169808"/>
<dbReference type="InterPro" id="IPR027291">
    <property type="entry name" value="Glyco_hydro_38_N_sf"/>
</dbReference>
<sequence>MRAWLWKPFQEEPYGGDTVKKRFWAAVFLLATGLAQPLKVAILWHQHQPPYENPLTGQYEGPWVRMHGVNGYPWMAEVLLEFPEVKVSFDYTSTLLKQIQDYLSGKAKDAYWRVSEKPAGALTPEERAFVVERFFDINPRFVAESPRYQELQAKRNRGEAFTDQDLTDLRVLWNLLWINRDYIAKDPRLRALREKDRGFSQEDLNYVLKKHLELMATILPLHRTLWERGQIDLLTTPYYHPILPILLDKEAIRESNPTLALPKEPIAWPEDARWQVRSGKAYFRELFGREPLGMWPPEGAVSQKAAELYAEEGIGFLVTDEAVLGKSGLPVNPLTLTRPYHVEKDGKRLVLFFRHRDLSDRIGFRYSGMPAEEAVEDFIASLLEIRRQVIRENPEAVLTIALDGENAWEHYPENGNTFRRLLYKRLSEEQAKGTLKTVRFSEVLDLPSVALPRLGTGGWTGDFAMWAGEPEENEAWDRLSRARQAVVAYREAGGDPKVAERAMGLIYAAQASDWFWWYGQDTGFPNNPPFDEGFRALLRAVYEALGRKPPEELFIAVRPPAAPQGTPGRIRPRLDGRVDPPEEWKGAAYLPDLEGTAMQTQDDLLRGVYLGFDEQNVYLRVDLREGMRATDLLGRGFRLHVYATTPGEEGGAAFPEGSRASLGFPLQQRITLDLDQVRDGEGVPVRYAYRDGAWVLATSPADLRGRRAYVGEVVEMRLPHTTLRAEPGDTLRLAVVLEREGRVVDTAPDAHPLALSLPQRLAGKEVLAIPDPEGDEHGPGTYTYPKDNAFAPFQGLFDLLEMRILDSGATWTFVFSFKEMTNPWGAPAGFSHQLLNVYLDFKDGGRTDPFAKGAKVAFDPEHPWDLFLKAAGWPQYGQRVGFPDGTDTADGITVGSNPADKQVIVQLDKKHFNPAPGQRVCFYVLVGSQDGYGPDHFRPVAKEAGPWNLGGAENEDAPLVVDYLWPEEGVQEAMLSRYGGGRHAVLKPYCVAWP</sequence>
<dbReference type="InterPro" id="IPR052046">
    <property type="entry name" value="GH57_Enzymes"/>
</dbReference>
<dbReference type="RefSeq" id="WP_011227744.1">
    <property type="nucleotide sequence ID" value="NC_006461.1"/>
</dbReference>
<dbReference type="InterPro" id="IPR019248">
    <property type="entry name" value="Glucodextran_C"/>
</dbReference>
<accession>Q5SLY5</accession>
<dbReference type="GO" id="GO:0005975">
    <property type="term" value="P:carbohydrate metabolic process"/>
    <property type="evidence" value="ECO:0007669"/>
    <property type="project" value="InterPro"/>
</dbReference>
<dbReference type="Pfam" id="PF03065">
    <property type="entry name" value="Glyco_hydro_57"/>
    <property type="match status" value="1"/>
</dbReference>
<dbReference type="SUPFAM" id="SSF88713">
    <property type="entry name" value="Glycoside hydrolase/deacetylase"/>
    <property type="match status" value="1"/>
</dbReference>
<organism evidence="6 7">
    <name type="scientific">Thermus thermophilus (strain ATCC 27634 / DSM 579 / HB8)</name>
    <dbReference type="NCBI Taxonomy" id="300852"/>
    <lineage>
        <taxon>Bacteria</taxon>
        <taxon>Thermotogati</taxon>
        <taxon>Deinococcota</taxon>
        <taxon>Deinococci</taxon>
        <taxon>Thermales</taxon>
        <taxon>Thermaceae</taxon>
        <taxon>Thermus</taxon>
    </lineage>
</organism>
<dbReference type="PATRIC" id="fig|300852.9.peg.156"/>
<protein>
    <submittedName>
        <fullName evidence="6">Alpha-dextran endo-1,6-alpha-glucosidase ((Amylo)pullulanase)</fullName>
    </submittedName>
</protein>
<evidence type="ECO:0000313" key="7">
    <source>
        <dbReference type="Proteomes" id="UP000000532"/>
    </source>
</evidence>
<dbReference type="Pfam" id="PF09985">
    <property type="entry name" value="Glucodextran_C"/>
    <property type="match status" value="1"/>
</dbReference>
<dbReference type="InterPro" id="IPR011330">
    <property type="entry name" value="Glyco_hydro/deAcase_b/a-brl"/>
</dbReference>
<keyword evidence="2 3" id="KW-0119">Carbohydrate metabolism</keyword>
<dbReference type="Gene3D" id="2.60.40.1190">
    <property type="match status" value="1"/>
</dbReference>
<dbReference type="GO" id="GO:0003824">
    <property type="term" value="F:catalytic activity"/>
    <property type="evidence" value="ECO:0007669"/>
    <property type="project" value="InterPro"/>
</dbReference>
<dbReference type="EnsemblBacteria" id="BAD69981">
    <property type="protein sequence ID" value="BAD69981"/>
    <property type="gene ID" value="BAD69981"/>
</dbReference>
<feature type="domain" description="Glycoside hydrolase family 57 N-terminal" evidence="4">
    <location>
        <begin position="41"/>
        <end position="444"/>
    </location>
</feature>
<evidence type="ECO:0000259" key="5">
    <source>
        <dbReference type="Pfam" id="PF09985"/>
    </source>
</evidence>
<feature type="domain" description="Glucodextranase-like C-terminal" evidence="5">
    <location>
        <begin position="767"/>
        <end position="986"/>
    </location>
</feature>
<gene>
    <name evidence="6" type="ordered locus">TTHA0158</name>
</gene>
<evidence type="ECO:0000256" key="1">
    <source>
        <dbReference type="ARBA" id="ARBA00006821"/>
    </source>
</evidence>
<name>Q5SLY5_THET8</name>
<proteinExistence type="inferred from homology"/>
<keyword evidence="7" id="KW-1185">Reference proteome</keyword>
<dbReference type="HOGENOM" id="CLU_005603_0_0_0"/>
<evidence type="ECO:0000256" key="2">
    <source>
        <dbReference type="ARBA" id="ARBA00023277"/>
    </source>
</evidence>
<dbReference type="KEGG" id="ttj:TTHA0158"/>
<dbReference type="eggNOG" id="COG1449">
    <property type="taxonomic scope" value="Bacteria"/>
</dbReference>